<dbReference type="EMBL" id="JAFDVD010000012">
    <property type="protein sequence ID" value="MBM6400995.1"/>
    <property type="molecule type" value="Genomic_DNA"/>
</dbReference>
<dbReference type="PANTHER" id="PTHR33392:SF6">
    <property type="entry name" value="POLYISOPRENYL-TEICHOIC ACID--PEPTIDOGLYCAN TEICHOIC ACID TRANSFERASE TAGU"/>
    <property type="match status" value="1"/>
</dbReference>
<comment type="similarity">
    <text evidence="1">Belongs to the LytR/CpsA/Psr (LCP) family.</text>
</comment>
<feature type="region of interest" description="Disordered" evidence="2">
    <location>
        <begin position="354"/>
        <end position="374"/>
    </location>
</feature>
<reference evidence="6" key="1">
    <citation type="submission" date="2021-02" db="EMBL/GenBank/DDBJ databases">
        <title>Phycicoccus sp. MQZ13P-5T, whole genome shotgun sequence.</title>
        <authorList>
            <person name="Tuo L."/>
        </authorList>
    </citation>
    <scope>NUCLEOTIDE SEQUENCE</scope>
    <source>
        <strain evidence="6">MQZ13P-5</strain>
    </source>
</reference>
<evidence type="ECO:0000313" key="7">
    <source>
        <dbReference type="Proteomes" id="UP001430172"/>
    </source>
</evidence>
<feature type="region of interest" description="Disordered" evidence="2">
    <location>
        <begin position="1"/>
        <end position="27"/>
    </location>
</feature>
<keyword evidence="3" id="KW-0472">Membrane</keyword>
<dbReference type="RefSeq" id="WP_204131459.1">
    <property type="nucleotide sequence ID" value="NZ_JAFDVD010000012.1"/>
</dbReference>
<feature type="domain" description="LytR/CpsA/Psr regulator C-terminal" evidence="5">
    <location>
        <begin position="377"/>
        <end position="458"/>
    </location>
</feature>
<dbReference type="PANTHER" id="PTHR33392">
    <property type="entry name" value="POLYISOPRENYL-TEICHOIC ACID--PEPTIDOGLYCAN TEICHOIC ACID TRANSFERASE TAGU"/>
    <property type="match status" value="1"/>
</dbReference>
<keyword evidence="7" id="KW-1185">Reference proteome</keyword>
<dbReference type="NCBIfam" id="TIGR00350">
    <property type="entry name" value="lytR_cpsA_psr"/>
    <property type="match status" value="1"/>
</dbReference>
<name>A0ABS2CME8_9MICO</name>
<dbReference type="InterPro" id="IPR027381">
    <property type="entry name" value="LytR/CpsA/Psr_C"/>
</dbReference>
<sequence length="507" mass="53544">MDGAAPRGDEHDLGPDDAFPSRREVHGKERRPWRRRLVVALVLVLALGGAGAAWATWHLNANITKVDVSQAVGTDRPTQAPQARGAVNILLVGSDTREGDGNDAIGKVVEDPGQHSDTNLLVHLSKDRTWATVVSIPRDSMTKAPPECSPKAPKDQWVTRQWNHNYKIGGIGCLIRTLEGNTGVRVDHYAVVDFRGFQSMVDALDGVKVCTSEPIDDRESGLRLSAGTHTLKGKQALAYVRTRKSVGDGSDLGRIQRQQAFLSSIAQKATSSKLLFQPTALFGFLDAATKSLTTDPDFGLGTMKDLAESVRGIGLDKIEFVTVPNESYAPDPNRVQWQPSADVIWEAFREDHRLGEKPSASASPSPTASPLTVSPADVSVDVRNGAGVSGLASQAGAALEVQGFTVAGTGNGESRTGTLVEYSAGQEEAARTVAAAFPGATLEEATGLGKTVRVTLGAGSKNVVEVENRTGTQALPKQPVKAPTPAPTPTPTIEARAADADICSASS</sequence>
<comment type="caution">
    <text evidence="6">The sequence shown here is derived from an EMBL/GenBank/DDBJ whole genome shotgun (WGS) entry which is preliminary data.</text>
</comment>
<dbReference type="Pfam" id="PF03816">
    <property type="entry name" value="LytR_cpsA_psr"/>
    <property type="match status" value="1"/>
</dbReference>
<protein>
    <submittedName>
        <fullName evidence="6">LCP family protein</fullName>
    </submittedName>
</protein>
<proteinExistence type="inferred from homology"/>
<dbReference type="InterPro" id="IPR004474">
    <property type="entry name" value="LytR_CpsA_psr"/>
</dbReference>
<organism evidence="6 7">
    <name type="scientific">Phycicoccus sonneratiae</name>
    <dbReference type="NCBI Taxonomy" id="2807628"/>
    <lineage>
        <taxon>Bacteria</taxon>
        <taxon>Bacillati</taxon>
        <taxon>Actinomycetota</taxon>
        <taxon>Actinomycetes</taxon>
        <taxon>Micrococcales</taxon>
        <taxon>Intrasporangiaceae</taxon>
        <taxon>Phycicoccus</taxon>
    </lineage>
</organism>
<accession>A0ABS2CME8</accession>
<dbReference type="Gene3D" id="3.40.630.190">
    <property type="entry name" value="LCP protein"/>
    <property type="match status" value="1"/>
</dbReference>
<evidence type="ECO:0000256" key="1">
    <source>
        <dbReference type="ARBA" id="ARBA00006068"/>
    </source>
</evidence>
<evidence type="ECO:0000256" key="3">
    <source>
        <dbReference type="SAM" id="Phobius"/>
    </source>
</evidence>
<evidence type="ECO:0000313" key="6">
    <source>
        <dbReference type="EMBL" id="MBM6400995.1"/>
    </source>
</evidence>
<dbReference type="Gene3D" id="3.30.70.2390">
    <property type="match status" value="1"/>
</dbReference>
<dbReference type="Proteomes" id="UP001430172">
    <property type="component" value="Unassembled WGS sequence"/>
</dbReference>
<evidence type="ECO:0000259" key="4">
    <source>
        <dbReference type="Pfam" id="PF03816"/>
    </source>
</evidence>
<evidence type="ECO:0000256" key="2">
    <source>
        <dbReference type="SAM" id="MobiDB-lite"/>
    </source>
</evidence>
<feature type="transmembrane region" description="Helical" evidence="3">
    <location>
        <begin position="37"/>
        <end position="57"/>
    </location>
</feature>
<keyword evidence="3" id="KW-0812">Transmembrane</keyword>
<dbReference type="InterPro" id="IPR050922">
    <property type="entry name" value="LytR/CpsA/Psr_CW_biosynth"/>
</dbReference>
<dbReference type="Pfam" id="PF13399">
    <property type="entry name" value="LytR_C"/>
    <property type="match status" value="1"/>
</dbReference>
<feature type="compositionally biased region" description="Basic and acidic residues" evidence="2">
    <location>
        <begin position="7"/>
        <end position="27"/>
    </location>
</feature>
<gene>
    <name evidence="6" type="ORF">JQN70_11400</name>
</gene>
<feature type="region of interest" description="Disordered" evidence="2">
    <location>
        <begin position="469"/>
        <end position="492"/>
    </location>
</feature>
<evidence type="ECO:0000259" key="5">
    <source>
        <dbReference type="Pfam" id="PF13399"/>
    </source>
</evidence>
<keyword evidence="3" id="KW-1133">Transmembrane helix</keyword>
<feature type="domain" description="Cell envelope-related transcriptional attenuator" evidence="4">
    <location>
        <begin position="115"/>
        <end position="270"/>
    </location>
</feature>
<feature type="compositionally biased region" description="Low complexity" evidence="2">
    <location>
        <begin position="358"/>
        <end position="374"/>
    </location>
</feature>